<feature type="region of interest" description="Disordered" evidence="1">
    <location>
        <begin position="86"/>
        <end position="105"/>
    </location>
</feature>
<evidence type="ECO:0000313" key="2">
    <source>
        <dbReference type="EMBL" id="KAF5876172.1"/>
    </source>
</evidence>
<reference evidence="2 3" key="1">
    <citation type="journal article" date="2020" name="Phytopathology">
        <title>A high-quality genome resource of Botrytis fragariae, a new and rapidly spreading fungal pathogen causing strawberry gray mold in the U.S.A.</title>
        <authorList>
            <person name="Wu Y."/>
            <person name="Saski C.A."/>
            <person name="Schnabel G."/>
            <person name="Xiao S."/>
            <person name="Hu M."/>
        </authorList>
    </citation>
    <scope>NUCLEOTIDE SEQUENCE [LARGE SCALE GENOMIC DNA]</scope>
    <source>
        <strain evidence="2 3">BVB16</strain>
    </source>
</reference>
<dbReference type="AlphaFoldDB" id="A0A8H6AZ59"/>
<proteinExistence type="predicted"/>
<evidence type="ECO:0000313" key="3">
    <source>
        <dbReference type="Proteomes" id="UP000531561"/>
    </source>
</evidence>
<keyword evidence="3" id="KW-1185">Reference proteome</keyword>
<comment type="caution">
    <text evidence="2">The sequence shown here is derived from an EMBL/GenBank/DDBJ whole genome shotgun (WGS) entry which is preliminary data.</text>
</comment>
<organism evidence="2 3">
    <name type="scientific">Botrytis fragariae</name>
    <dbReference type="NCBI Taxonomy" id="1964551"/>
    <lineage>
        <taxon>Eukaryota</taxon>
        <taxon>Fungi</taxon>
        <taxon>Dikarya</taxon>
        <taxon>Ascomycota</taxon>
        <taxon>Pezizomycotina</taxon>
        <taxon>Leotiomycetes</taxon>
        <taxon>Helotiales</taxon>
        <taxon>Sclerotiniaceae</taxon>
        <taxon>Botrytis</taxon>
    </lineage>
</organism>
<sequence length="105" mass="11710">MAPVNIRRQDEARASERAYPSSYHSAHRLIRQCSQNRQHDLQKIGAQFGTSLDVSRQTLSADLPPFPDLTSYCSYHSQLLRSDLQGEGTSALSQGKDAATYQPDD</sequence>
<name>A0A8H6AZ59_9HELO</name>
<dbReference type="RefSeq" id="XP_037195118.1">
    <property type="nucleotide sequence ID" value="XM_037332990.1"/>
</dbReference>
<feature type="compositionally biased region" description="Basic and acidic residues" evidence="1">
    <location>
        <begin position="7"/>
        <end position="16"/>
    </location>
</feature>
<evidence type="ECO:0000256" key="1">
    <source>
        <dbReference type="SAM" id="MobiDB-lite"/>
    </source>
</evidence>
<gene>
    <name evidence="2" type="ORF">Bfra_002574</name>
</gene>
<dbReference type="OrthoDB" id="3531555at2759"/>
<dbReference type="Proteomes" id="UP000531561">
    <property type="component" value="Unassembled WGS sequence"/>
</dbReference>
<accession>A0A8H6AZ59</accession>
<feature type="region of interest" description="Disordered" evidence="1">
    <location>
        <begin position="1"/>
        <end position="23"/>
    </location>
</feature>
<dbReference type="EMBL" id="JABFCT010000004">
    <property type="protein sequence ID" value="KAF5876172.1"/>
    <property type="molecule type" value="Genomic_DNA"/>
</dbReference>
<protein>
    <submittedName>
        <fullName evidence="2">Uncharacterized protein</fullName>
    </submittedName>
</protein>
<dbReference type="GeneID" id="59256682"/>